<reference evidence="2" key="3">
    <citation type="submission" date="2025-09" db="UniProtKB">
        <authorList>
            <consortium name="Ensembl"/>
        </authorList>
    </citation>
    <scope>IDENTIFICATION</scope>
</reference>
<feature type="transmembrane region" description="Helical" evidence="1">
    <location>
        <begin position="25"/>
        <end position="56"/>
    </location>
</feature>
<keyword evidence="1" id="KW-0472">Membrane</keyword>
<evidence type="ECO:0000313" key="3">
    <source>
        <dbReference type="Proteomes" id="UP000694412"/>
    </source>
</evidence>
<accession>A0A8C2TMY1</accession>
<reference evidence="2" key="2">
    <citation type="submission" date="2025-08" db="UniProtKB">
        <authorList>
            <consortium name="Ensembl"/>
        </authorList>
    </citation>
    <scope>IDENTIFICATION</scope>
</reference>
<reference evidence="2" key="1">
    <citation type="submission" date="2015-11" db="EMBL/GenBank/DDBJ databases">
        <authorList>
            <consortium name="International Coturnix japonica Genome Analysis Consortium"/>
            <person name="Warren W."/>
            <person name="Burt D.W."/>
            <person name="Antin P.B."/>
            <person name="Lanford R."/>
            <person name="Gros J."/>
            <person name="Wilson R.K."/>
        </authorList>
    </citation>
    <scope>NUCLEOTIDE SEQUENCE [LARGE SCALE GENOMIC DNA]</scope>
</reference>
<proteinExistence type="predicted"/>
<keyword evidence="1" id="KW-0812">Transmembrane</keyword>
<evidence type="ECO:0000313" key="2">
    <source>
        <dbReference type="Ensembl" id="ENSCJPP00005016273.1"/>
    </source>
</evidence>
<dbReference type="Ensembl" id="ENSCJPT00005022900.1">
    <property type="protein sequence ID" value="ENSCJPP00005016273.1"/>
    <property type="gene ID" value="ENSCJPG00005013391.1"/>
</dbReference>
<name>A0A8C2TMY1_COTJA</name>
<organism evidence="2 3">
    <name type="scientific">Coturnix japonica</name>
    <name type="common">Japanese quail</name>
    <name type="synonym">Coturnix coturnix japonica</name>
    <dbReference type="NCBI Taxonomy" id="93934"/>
    <lineage>
        <taxon>Eukaryota</taxon>
        <taxon>Metazoa</taxon>
        <taxon>Chordata</taxon>
        <taxon>Craniata</taxon>
        <taxon>Vertebrata</taxon>
        <taxon>Euteleostomi</taxon>
        <taxon>Archelosauria</taxon>
        <taxon>Archosauria</taxon>
        <taxon>Dinosauria</taxon>
        <taxon>Saurischia</taxon>
        <taxon>Theropoda</taxon>
        <taxon>Coelurosauria</taxon>
        <taxon>Aves</taxon>
        <taxon>Neognathae</taxon>
        <taxon>Galloanserae</taxon>
        <taxon>Galliformes</taxon>
        <taxon>Phasianidae</taxon>
        <taxon>Perdicinae</taxon>
        <taxon>Coturnix</taxon>
    </lineage>
</organism>
<protein>
    <submittedName>
        <fullName evidence="2">Uncharacterized protein</fullName>
    </submittedName>
</protein>
<keyword evidence="3" id="KW-1185">Reference proteome</keyword>
<dbReference type="Proteomes" id="UP000694412">
    <property type="component" value="Chromosome 1"/>
</dbReference>
<evidence type="ECO:0000256" key="1">
    <source>
        <dbReference type="SAM" id="Phobius"/>
    </source>
</evidence>
<dbReference type="AlphaFoldDB" id="A0A8C2TMY1"/>
<keyword evidence="1" id="KW-1133">Transmembrane helix</keyword>
<sequence>LDDHIYSTCTSVPLNHIHTHTHIHIYIYIHTVTVFLVSCIFCNISVCLFIIVGIFVKFCCWRTSAFPHALSQVPYLTTACHTFRC</sequence>